<comment type="caution">
    <text evidence="1">The sequence shown here is derived from an EMBL/GenBank/DDBJ whole genome shotgun (WGS) entry which is preliminary data.</text>
</comment>
<reference evidence="1 2" key="1">
    <citation type="submission" date="2020-08" db="EMBL/GenBank/DDBJ databases">
        <title>Genomic Encyclopedia of Type Strains, Phase IV (KMG-V): Genome sequencing to study the core and pangenomes of soil and plant-associated prokaryotes.</title>
        <authorList>
            <person name="Whitman W."/>
        </authorList>
    </citation>
    <scope>NUCLEOTIDE SEQUENCE [LARGE SCALE GENOMIC DNA]</scope>
    <source>
        <strain evidence="1 2">JPY162</strain>
    </source>
</reference>
<proteinExistence type="predicted"/>
<sequence>MRSAMRYIDAADPFAQHRIESALATPGAGKQELPVNALPAP</sequence>
<protein>
    <submittedName>
        <fullName evidence="1">Uncharacterized protein</fullName>
    </submittedName>
</protein>
<dbReference type="RefSeq" id="WP_018436490.1">
    <property type="nucleotide sequence ID" value="NZ_JACHDE010000041.1"/>
</dbReference>
<evidence type="ECO:0000313" key="1">
    <source>
        <dbReference type="EMBL" id="MBB5405758.1"/>
    </source>
</evidence>
<organism evidence="1 2">
    <name type="scientific">Paraburkholderia youngii</name>
    <dbReference type="NCBI Taxonomy" id="2782701"/>
    <lineage>
        <taxon>Bacteria</taxon>
        <taxon>Pseudomonadati</taxon>
        <taxon>Pseudomonadota</taxon>
        <taxon>Betaproteobacteria</taxon>
        <taxon>Burkholderiales</taxon>
        <taxon>Burkholderiaceae</taxon>
        <taxon>Paraburkholderia</taxon>
    </lineage>
</organism>
<gene>
    <name evidence="1" type="ORF">HDG41_007854</name>
</gene>
<name>A0A7W8LFP4_9BURK</name>
<accession>A0A7W8LFP4</accession>
<dbReference type="AlphaFoldDB" id="A0A7W8LFP4"/>
<dbReference type="Proteomes" id="UP000592820">
    <property type="component" value="Unassembled WGS sequence"/>
</dbReference>
<dbReference type="EMBL" id="JACHDE010000041">
    <property type="protein sequence ID" value="MBB5405758.1"/>
    <property type="molecule type" value="Genomic_DNA"/>
</dbReference>
<evidence type="ECO:0000313" key="2">
    <source>
        <dbReference type="Proteomes" id="UP000592820"/>
    </source>
</evidence>